<accession>A0ABD3MDI6</accession>
<sequence length="179" mass="19322">MYVPMQSNYSQRYPSDQPQVVEMALSNTPNPTISTQQQIEPMSTLIKNTLSSGLGPATAVSSGMLVPSVRAMIDAENTQKITQQVLYIPPKLELEGLTAGAIADLCNISRDLKARNVDGGDFAGGGPIGKREGGEDEEADQCYTPLRPFSLPVSSIPPHIEPGRVDIRLHALHRELGKI</sequence>
<evidence type="ECO:0000313" key="2">
    <source>
        <dbReference type="Proteomes" id="UP001530315"/>
    </source>
</evidence>
<gene>
    <name evidence="1" type="ORF">ACHAW5_002773</name>
</gene>
<dbReference type="AlphaFoldDB" id="A0ABD3MDI6"/>
<dbReference type="Proteomes" id="UP001530315">
    <property type="component" value="Unassembled WGS sequence"/>
</dbReference>
<proteinExistence type="predicted"/>
<evidence type="ECO:0000313" key="1">
    <source>
        <dbReference type="EMBL" id="KAL3762185.1"/>
    </source>
</evidence>
<reference evidence="1 2" key="1">
    <citation type="submission" date="2024-10" db="EMBL/GenBank/DDBJ databases">
        <title>Updated reference genomes for cyclostephanoid diatoms.</title>
        <authorList>
            <person name="Roberts W.R."/>
            <person name="Alverson A.J."/>
        </authorList>
    </citation>
    <scope>NUCLEOTIDE SEQUENCE [LARGE SCALE GENOMIC DNA]</scope>
    <source>
        <strain evidence="1 2">AJA276-08</strain>
    </source>
</reference>
<dbReference type="EMBL" id="JALLAZ020001834">
    <property type="protein sequence ID" value="KAL3762185.1"/>
    <property type="molecule type" value="Genomic_DNA"/>
</dbReference>
<comment type="caution">
    <text evidence="1">The sequence shown here is derived from an EMBL/GenBank/DDBJ whole genome shotgun (WGS) entry which is preliminary data.</text>
</comment>
<organism evidence="1 2">
    <name type="scientific">Stephanodiscus triporus</name>
    <dbReference type="NCBI Taxonomy" id="2934178"/>
    <lineage>
        <taxon>Eukaryota</taxon>
        <taxon>Sar</taxon>
        <taxon>Stramenopiles</taxon>
        <taxon>Ochrophyta</taxon>
        <taxon>Bacillariophyta</taxon>
        <taxon>Coscinodiscophyceae</taxon>
        <taxon>Thalassiosirophycidae</taxon>
        <taxon>Stephanodiscales</taxon>
        <taxon>Stephanodiscaceae</taxon>
        <taxon>Stephanodiscus</taxon>
    </lineage>
</organism>
<name>A0ABD3MDI6_9STRA</name>
<protein>
    <submittedName>
        <fullName evidence="1">Uncharacterized protein</fullName>
    </submittedName>
</protein>
<keyword evidence="2" id="KW-1185">Reference proteome</keyword>